<evidence type="ECO:0000256" key="5">
    <source>
        <dbReference type="SAM" id="Phobius"/>
    </source>
</evidence>
<feature type="transmembrane region" description="Helical" evidence="5">
    <location>
        <begin position="12"/>
        <end position="27"/>
    </location>
</feature>
<feature type="transmembrane region" description="Helical" evidence="5">
    <location>
        <begin position="178"/>
        <end position="197"/>
    </location>
</feature>
<feature type="transmembrane region" description="Helical" evidence="5">
    <location>
        <begin position="34"/>
        <end position="52"/>
    </location>
</feature>
<protein>
    <submittedName>
        <fullName evidence="6">LrgB family protein</fullName>
    </submittedName>
</protein>
<feature type="transmembrane region" description="Helical" evidence="5">
    <location>
        <begin position="149"/>
        <end position="169"/>
    </location>
</feature>
<keyword evidence="2 5" id="KW-0812">Transmembrane</keyword>
<feature type="transmembrane region" description="Helical" evidence="5">
    <location>
        <begin position="209"/>
        <end position="229"/>
    </location>
</feature>
<dbReference type="Pfam" id="PF04172">
    <property type="entry name" value="LrgB"/>
    <property type="match status" value="1"/>
</dbReference>
<name>A0ABW0VT46_9BACL</name>
<feature type="transmembrane region" description="Helical" evidence="5">
    <location>
        <begin position="64"/>
        <end position="81"/>
    </location>
</feature>
<comment type="subcellular location">
    <subcellularLocation>
        <location evidence="1">Membrane</location>
        <topology evidence="1">Multi-pass membrane protein</topology>
    </subcellularLocation>
</comment>
<comment type="caution">
    <text evidence="6">The sequence shown here is derived from an EMBL/GenBank/DDBJ whole genome shotgun (WGS) entry which is preliminary data.</text>
</comment>
<keyword evidence="7" id="KW-1185">Reference proteome</keyword>
<dbReference type="EMBL" id="JBHSOW010000028">
    <property type="protein sequence ID" value="MFC5649063.1"/>
    <property type="molecule type" value="Genomic_DNA"/>
</dbReference>
<evidence type="ECO:0000313" key="6">
    <source>
        <dbReference type="EMBL" id="MFC5649063.1"/>
    </source>
</evidence>
<feature type="transmembrane region" description="Helical" evidence="5">
    <location>
        <begin position="93"/>
        <end position="116"/>
    </location>
</feature>
<accession>A0ABW0VT46</accession>
<evidence type="ECO:0000256" key="3">
    <source>
        <dbReference type="ARBA" id="ARBA00022989"/>
    </source>
</evidence>
<dbReference type="PANTHER" id="PTHR30249:SF0">
    <property type="entry name" value="PLASTIDAL GLYCOLATE_GLYCERATE TRANSLOCATOR 1, CHLOROPLASTIC"/>
    <property type="match status" value="1"/>
</dbReference>
<organism evidence="6 7">
    <name type="scientific">Paenibacillus solisilvae</name>
    <dbReference type="NCBI Taxonomy" id="2486751"/>
    <lineage>
        <taxon>Bacteria</taxon>
        <taxon>Bacillati</taxon>
        <taxon>Bacillota</taxon>
        <taxon>Bacilli</taxon>
        <taxon>Bacillales</taxon>
        <taxon>Paenibacillaceae</taxon>
        <taxon>Paenibacillus</taxon>
    </lineage>
</organism>
<dbReference type="InterPro" id="IPR007300">
    <property type="entry name" value="CidB/LrgB"/>
</dbReference>
<proteinExistence type="predicted"/>
<gene>
    <name evidence="6" type="ORF">ACFPYJ_07950</name>
</gene>
<evidence type="ECO:0000256" key="1">
    <source>
        <dbReference type="ARBA" id="ARBA00004141"/>
    </source>
</evidence>
<reference evidence="7" key="1">
    <citation type="journal article" date="2019" name="Int. J. Syst. Evol. Microbiol.">
        <title>The Global Catalogue of Microorganisms (GCM) 10K type strain sequencing project: providing services to taxonomists for standard genome sequencing and annotation.</title>
        <authorList>
            <consortium name="The Broad Institute Genomics Platform"/>
            <consortium name="The Broad Institute Genome Sequencing Center for Infectious Disease"/>
            <person name="Wu L."/>
            <person name="Ma J."/>
        </authorList>
    </citation>
    <scope>NUCLEOTIDE SEQUENCE [LARGE SCALE GENOMIC DNA]</scope>
    <source>
        <strain evidence="7">CGMCC 1.3240</strain>
    </source>
</reference>
<sequence length="230" mass="23902">MGSSNPFEDPIFGLTATIGAYAAALFLHRKVRWLHPLLVAPLIIYVLLLAGRIDYKDYKVGGDIVTFFLGPATVALAVPLYKHALRLRSVLPSLLMGAFVGSAAGLAVNALCMALLGGSELLMKSALPKSVTASVAVDLSNWLGGSPELTAALTVLTGLFGSMAGPALLRACGVHERLAASVAIGAASHGIGSARLLAESEENGGVSGFSMAACCVFTPMLLLPVHWFWL</sequence>
<keyword evidence="3 5" id="KW-1133">Transmembrane helix</keyword>
<dbReference type="Proteomes" id="UP001596047">
    <property type="component" value="Unassembled WGS sequence"/>
</dbReference>
<dbReference type="PANTHER" id="PTHR30249">
    <property type="entry name" value="PUTATIVE SEROTONIN TRANSPORTER"/>
    <property type="match status" value="1"/>
</dbReference>
<evidence type="ECO:0000256" key="2">
    <source>
        <dbReference type="ARBA" id="ARBA00022692"/>
    </source>
</evidence>
<keyword evidence="4 5" id="KW-0472">Membrane</keyword>
<evidence type="ECO:0000256" key="4">
    <source>
        <dbReference type="ARBA" id="ARBA00023136"/>
    </source>
</evidence>
<evidence type="ECO:0000313" key="7">
    <source>
        <dbReference type="Proteomes" id="UP001596047"/>
    </source>
</evidence>
<dbReference type="RefSeq" id="WP_379187551.1">
    <property type="nucleotide sequence ID" value="NZ_JBHSOW010000028.1"/>
</dbReference>